<evidence type="ECO:0000256" key="8">
    <source>
        <dbReference type="ARBA" id="ARBA00022989"/>
    </source>
</evidence>
<dbReference type="FunFam" id="1.20.1250.20:FF:000049">
    <property type="entry name" value="Solute carrier family 15 member 2"/>
    <property type="match status" value="1"/>
</dbReference>
<evidence type="ECO:0000313" key="13">
    <source>
        <dbReference type="Proteomes" id="UP000694395"/>
    </source>
</evidence>
<dbReference type="GO" id="GO:0015031">
    <property type="term" value="P:protein transport"/>
    <property type="evidence" value="ECO:0007669"/>
    <property type="project" value="UniProtKB-KW"/>
</dbReference>
<evidence type="ECO:0000256" key="7">
    <source>
        <dbReference type="ARBA" id="ARBA00022927"/>
    </source>
</evidence>
<comment type="subcellular location">
    <subcellularLocation>
        <location evidence="1">Membrane</location>
        <topology evidence="1">Multi-pass membrane protein</topology>
    </subcellularLocation>
</comment>
<keyword evidence="7" id="KW-0653">Protein transport</keyword>
<dbReference type="InterPro" id="IPR000109">
    <property type="entry name" value="POT_fam"/>
</dbReference>
<comment type="similarity">
    <text evidence="2">Belongs to the major facilitator superfamily. Proton-dependent oligopeptide transporter (POT/PTR) (TC 2.A.17) family.</text>
</comment>
<evidence type="ECO:0000313" key="12">
    <source>
        <dbReference type="Ensembl" id="ENSOMYP00000012395.2"/>
    </source>
</evidence>
<feature type="transmembrane region" description="Helical" evidence="11">
    <location>
        <begin position="317"/>
        <end position="340"/>
    </location>
</feature>
<evidence type="ECO:0000256" key="4">
    <source>
        <dbReference type="ARBA" id="ARBA00022692"/>
    </source>
</evidence>
<sequence length="644" mass="71639">MDIGYSGELISFIVVNEFCERFSYYGMKAVLTLYFINYLHWDPNLSTAVYHAFSSLCYFTPVLGALIADSWLGKFKTIIYLSVVYVLGHIVKSVGAIPSVGDSTIHIVLSMVGLILIAFGTGGIKPCVAAFGGDQFDEEHTNERRKFFSIFYMSINGGSVLSTLITPMLRGDVQCFGGDCYALAFGVPAILMVIALVVFISGSGMYKKSPPEGNILLDVCKCMGLAIKNRWKSSKYDPKKKHWLDWAEDKYPRRLIHEIKMVLRVLVLYIPLPMFWALFDQQGSRWTLQATRMNMAFVSVCPVFCSCLFFQMLNALLILVFVPIFDMVVYPLIGLCRINLTPLKKMAVGMIFAALAFGSATLVEVNVTKTVVEPAPQGQCLLQVYNLAVSDVKLNIPGSNLFSQPIKSYEKCIGAEAFNMVTVSNRFINTRSEAVNITVGAVDFYVPADYGISPHNMYVIPAIIEPTTLVLLAFSVPALAYSTNLLYFFSQDPGEIILQKMEDVKANNVHIAWQIPQYVLITAGEVMFSITGLEFSYSQAPANMKSVLQAGWLLTVAFGNVIVLIVAEGAGLDQWMEFLLFAGLLVAVCIIFSIMAYFYTYVDPDELDKLFPDKTVNDDDEDNLKKNQKYHLDQTDNSIVSTPT</sequence>
<evidence type="ECO:0000256" key="10">
    <source>
        <dbReference type="SAM" id="MobiDB-lite"/>
    </source>
</evidence>
<name>A0A8C7VC11_ONCMY</name>
<dbReference type="PROSITE" id="PS01022">
    <property type="entry name" value="PTR2_1"/>
    <property type="match status" value="1"/>
</dbReference>
<gene>
    <name evidence="12" type="primary">LOC110520276</name>
</gene>
<evidence type="ECO:0000256" key="9">
    <source>
        <dbReference type="ARBA" id="ARBA00023136"/>
    </source>
</evidence>
<dbReference type="InterPro" id="IPR036259">
    <property type="entry name" value="MFS_trans_sf"/>
</dbReference>
<feature type="compositionally biased region" description="Polar residues" evidence="10">
    <location>
        <begin position="635"/>
        <end position="644"/>
    </location>
</feature>
<dbReference type="InterPro" id="IPR043381">
    <property type="entry name" value="SLC15A2"/>
</dbReference>
<dbReference type="Proteomes" id="UP000694395">
    <property type="component" value="Chromosome 3"/>
</dbReference>
<organism evidence="12 13">
    <name type="scientific">Oncorhynchus mykiss</name>
    <name type="common">Rainbow trout</name>
    <name type="synonym">Salmo gairdneri</name>
    <dbReference type="NCBI Taxonomy" id="8022"/>
    <lineage>
        <taxon>Eukaryota</taxon>
        <taxon>Metazoa</taxon>
        <taxon>Chordata</taxon>
        <taxon>Craniata</taxon>
        <taxon>Vertebrata</taxon>
        <taxon>Euteleostomi</taxon>
        <taxon>Actinopterygii</taxon>
        <taxon>Neopterygii</taxon>
        <taxon>Teleostei</taxon>
        <taxon>Protacanthopterygii</taxon>
        <taxon>Salmoniformes</taxon>
        <taxon>Salmonidae</taxon>
        <taxon>Salmoninae</taxon>
        <taxon>Oncorhynchus</taxon>
    </lineage>
</organism>
<evidence type="ECO:0000256" key="3">
    <source>
        <dbReference type="ARBA" id="ARBA00022448"/>
    </source>
</evidence>
<keyword evidence="4 11" id="KW-0812">Transmembrane</keyword>
<feature type="transmembrane region" description="Helical" evidence="11">
    <location>
        <begin position="107"/>
        <end position="128"/>
    </location>
</feature>
<dbReference type="PANTHER" id="PTHR11654">
    <property type="entry name" value="OLIGOPEPTIDE TRANSPORTER-RELATED"/>
    <property type="match status" value="1"/>
</dbReference>
<reference evidence="12" key="1">
    <citation type="submission" date="2020-07" db="EMBL/GenBank/DDBJ databases">
        <title>A long reads based de novo assembly of the rainbow trout Arlee double haploid line genome.</title>
        <authorList>
            <person name="Gao G."/>
            <person name="Palti Y."/>
        </authorList>
    </citation>
    <scope>NUCLEOTIDE SEQUENCE [LARGE SCALE GENOMIC DNA]</scope>
</reference>
<feature type="transmembrane region" description="Helical" evidence="11">
    <location>
        <begin position="149"/>
        <end position="169"/>
    </location>
</feature>
<feature type="transmembrane region" description="Helical" evidence="11">
    <location>
        <begin position="346"/>
        <end position="367"/>
    </location>
</feature>
<feature type="transmembrane region" description="Helical" evidence="11">
    <location>
        <begin position="48"/>
        <end position="67"/>
    </location>
</feature>
<feature type="transmembrane region" description="Helical" evidence="11">
    <location>
        <begin position="261"/>
        <end position="279"/>
    </location>
</feature>
<feature type="region of interest" description="Disordered" evidence="10">
    <location>
        <begin position="618"/>
        <end position="644"/>
    </location>
</feature>
<evidence type="ECO:0000256" key="11">
    <source>
        <dbReference type="SAM" id="Phobius"/>
    </source>
</evidence>
<dbReference type="GeneTree" id="ENSGT00940000156507"/>
<keyword evidence="8 11" id="KW-1133">Transmembrane helix</keyword>
<dbReference type="Pfam" id="PF00854">
    <property type="entry name" value="PTR2"/>
    <property type="match status" value="2"/>
</dbReference>
<accession>A0A8C7VC11</accession>
<keyword evidence="13" id="KW-1185">Reference proteome</keyword>
<dbReference type="GO" id="GO:0015293">
    <property type="term" value="F:symporter activity"/>
    <property type="evidence" value="ECO:0007669"/>
    <property type="project" value="UniProtKB-KW"/>
</dbReference>
<feature type="transmembrane region" description="Helical" evidence="11">
    <location>
        <begin position="291"/>
        <end position="310"/>
    </location>
</feature>
<evidence type="ECO:0000256" key="6">
    <source>
        <dbReference type="ARBA" id="ARBA00022856"/>
    </source>
</evidence>
<evidence type="ECO:0000256" key="1">
    <source>
        <dbReference type="ARBA" id="ARBA00004141"/>
    </source>
</evidence>
<keyword evidence="3" id="KW-0813">Transport</keyword>
<feature type="transmembrane region" description="Helical" evidence="11">
    <location>
        <begin position="181"/>
        <end position="200"/>
    </location>
</feature>
<evidence type="ECO:0000256" key="5">
    <source>
        <dbReference type="ARBA" id="ARBA00022847"/>
    </source>
</evidence>
<dbReference type="GO" id="GO:0016020">
    <property type="term" value="C:membrane"/>
    <property type="evidence" value="ECO:0007669"/>
    <property type="project" value="UniProtKB-SubCell"/>
</dbReference>
<keyword evidence="5" id="KW-0769">Symport</keyword>
<keyword evidence="6" id="KW-0571">Peptide transport</keyword>
<proteinExistence type="inferred from homology"/>
<keyword evidence="9 11" id="KW-0472">Membrane</keyword>
<dbReference type="GO" id="GO:0035673">
    <property type="term" value="F:oligopeptide transmembrane transporter activity"/>
    <property type="evidence" value="ECO:0007669"/>
    <property type="project" value="InterPro"/>
</dbReference>
<feature type="transmembrane region" description="Helical" evidence="11">
    <location>
        <begin position="547"/>
        <end position="566"/>
    </location>
</feature>
<reference evidence="12" key="2">
    <citation type="submission" date="2025-08" db="UniProtKB">
        <authorList>
            <consortium name="Ensembl"/>
        </authorList>
    </citation>
    <scope>IDENTIFICATION</scope>
</reference>
<dbReference type="InterPro" id="IPR018456">
    <property type="entry name" value="PTR2_symporter_CS"/>
</dbReference>
<feature type="transmembrane region" description="Helical" evidence="11">
    <location>
        <begin position="79"/>
        <end position="101"/>
    </location>
</feature>
<reference evidence="12" key="3">
    <citation type="submission" date="2025-09" db="UniProtKB">
        <authorList>
            <consortium name="Ensembl"/>
        </authorList>
    </citation>
    <scope>IDENTIFICATION</scope>
</reference>
<dbReference type="Ensembl" id="ENSOMYT00000013716.2">
    <property type="protein sequence ID" value="ENSOMYP00000012395.2"/>
    <property type="gene ID" value="ENSOMYG00000006073.2"/>
</dbReference>
<protein>
    <submittedName>
        <fullName evidence="12">Solute carrier family 15 member 2</fullName>
    </submittedName>
</protein>
<dbReference type="Gene3D" id="1.20.1250.20">
    <property type="entry name" value="MFS general substrate transporter like domains"/>
    <property type="match status" value="2"/>
</dbReference>
<dbReference type="AlphaFoldDB" id="A0A8C7VC11"/>
<evidence type="ECO:0000256" key="2">
    <source>
        <dbReference type="ARBA" id="ARBA00005982"/>
    </source>
</evidence>
<feature type="transmembrane region" description="Helical" evidence="11">
    <location>
        <begin position="469"/>
        <end position="489"/>
    </location>
</feature>
<dbReference type="SUPFAM" id="SSF103473">
    <property type="entry name" value="MFS general substrate transporter"/>
    <property type="match status" value="1"/>
</dbReference>
<feature type="transmembrane region" description="Helical" evidence="11">
    <location>
        <begin position="578"/>
        <end position="599"/>
    </location>
</feature>
<dbReference type="CDD" id="cd17411">
    <property type="entry name" value="MFS_SLC15A2"/>
    <property type="match status" value="1"/>
</dbReference>